<organism evidence="1 2">
    <name type="scientific">Persea americana</name>
    <name type="common">Avocado</name>
    <dbReference type="NCBI Taxonomy" id="3435"/>
    <lineage>
        <taxon>Eukaryota</taxon>
        <taxon>Viridiplantae</taxon>
        <taxon>Streptophyta</taxon>
        <taxon>Embryophyta</taxon>
        <taxon>Tracheophyta</taxon>
        <taxon>Spermatophyta</taxon>
        <taxon>Magnoliopsida</taxon>
        <taxon>Magnoliidae</taxon>
        <taxon>Laurales</taxon>
        <taxon>Lauraceae</taxon>
        <taxon>Persea</taxon>
    </lineage>
</organism>
<proteinExistence type="predicted"/>
<evidence type="ECO:0000313" key="2">
    <source>
        <dbReference type="Proteomes" id="UP001234297"/>
    </source>
</evidence>
<reference evidence="1 2" key="1">
    <citation type="journal article" date="2022" name="Hortic Res">
        <title>A haplotype resolved chromosomal level avocado genome allows analysis of novel avocado genes.</title>
        <authorList>
            <person name="Nath O."/>
            <person name="Fletcher S.J."/>
            <person name="Hayward A."/>
            <person name="Shaw L.M."/>
            <person name="Masouleh A.K."/>
            <person name="Furtado A."/>
            <person name="Henry R.J."/>
            <person name="Mitter N."/>
        </authorList>
    </citation>
    <scope>NUCLEOTIDE SEQUENCE [LARGE SCALE GENOMIC DNA]</scope>
    <source>
        <strain evidence="2">cv. Hass</strain>
    </source>
</reference>
<keyword evidence="2" id="KW-1185">Reference proteome</keyword>
<comment type="caution">
    <text evidence="1">The sequence shown here is derived from an EMBL/GenBank/DDBJ whole genome shotgun (WGS) entry which is preliminary data.</text>
</comment>
<dbReference type="EMBL" id="CM056815">
    <property type="protein sequence ID" value="KAJ8631280.1"/>
    <property type="molecule type" value="Genomic_DNA"/>
</dbReference>
<name>A0ACC2LDD6_PERAE</name>
<evidence type="ECO:0000313" key="1">
    <source>
        <dbReference type="EMBL" id="KAJ8631280.1"/>
    </source>
</evidence>
<accession>A0ACC2LDD6</accession>
<protein>
    <submittedName>
        <fullName evidence="1">Uncharacterized protein</fullName>
    </submittedName>
</protein>
<gene>
    <name evidence="1" type="ORF">MRB53_024603</name>
</gene>
<dbReference type="Proteomes" id="UP001234297">
    <property type="component" value="Chromosome 7"/>
</dbReference>
<sequence>MPCCLLLPPRPHKRRRRPAKVRAAAGATISEGDMRGLNCWNVPDKKEGKRRRVLRLAVDQGGPVIRGLFLQQKRKNRGISVSVCIHRKIIVLLRACSGTGEEEENRKVFFLHSVAKRGRRKAGSPACARDGTGGEDCACCCKDRRTFLLLGKDDPGSILERRKQDSPLCVVGSSNN</sequence>